<accession>A0A1G2HJ82</accession>
<proteinExistence type="predicted"/>
<organism evidence="1 2">
    <name type="scientific">Candidatus Spechtbacteria bacterium RIFCSPLOWO2_02_FULL_38_8</name>
    <dbReference type="NCBI Taxonomy" id="1802164"/>
    <lineage>
        <taxon>Bacteria</taxon>
        <taxon>Candidatus Spechtiibacteriota</taxon>
    </lineage>
</organism>
<sequence>MSFICAQGHPAPNGSRPVPVATVVREVAYRIVGGHSFDKRSGRVRSKFERTARGTEIAEVKNFCVLHAPSQDFNPEVLREWDPETEVWVPFKLVEQVLDSAALEAAEAEQTAWLGKNRRRQKNTTEDLSDAEFGDLEKEWDDLFE</sequence>
<evidence type="ECO:0000313" key="2">
    <source>
        <dbReference type="Proteomes" id="UP000178509"/>
    </source>
</evidence>
<dbReference type="Proteomes" id="UP000178509">
    <property type="component" value="Unassembled WGS sequence"/>
</dbReference>
<gene>
    <name evidence="1" type="ORF">A3H51_02390</name>
</gene>
<name>A0A1G2HJ82_9BACT</name>
<dbReference type="EMBL" id="MHOJ01000022">
    <property type="protein sequence ID" value="OGZ62291.1"/>
    <property type="molecule type" value="Genomic_DNA"/>
</dbReference>
<evidence type="ECO:0000313" key="1">
    <source>
        <dbReference type="EMBL" id="OGZ62291.1"/>
    </source>
</evidence>
<reference evidence="1 2" key="1">
    <citation type="journal article" date="2016" name="Nat. Commun.">
        <title>Thousands of microbial genomes shed light on interconnected biogeochemical processes in an aquifer system.</title>
        <authorList>
            <person name="Anantharaman K."/>
            <person name="Brown C.T."/>
            <person name="Hug L.A."/>
            <person name="Sharon I."/>
            <person name="Castelle C.J."/>
            <person name="Probst A.J."/>
            <person name="Thomas B.C."/>
            <person name="Singh A."/>
            <person name="Wilkins M.J."/>
            <person name="Karaoz U."/>
            <person name="Brodie E.L."/>
            <person name="Williams K.H."/>
            <person name="Hubbard S.S."/>
            <person name="Banfield J.F."/>
        </authorList>
    </citation>
    <scope>NUCLEOTIDE SEQUENCE [LARGE SCALE GENOMIC DNA]</scope>
</reference>
<dbReference type="AlphaFoldDB" id="A0A1G2HJ82"/>
<comment type="caution">
    <text evidence="1">The sequence shown here is derived from an EMBL/GenBank/DDBJ whole genome shotgun (WGS) entry which is preliminary data.</text>
</comment>
<protein>
    <submittedName>
        <fullName evidence="1">Uncharacterized protein</fullName>
    </submittedName>
</protein>